<evidence type="ECO:0000256" key="3">
    <source>
        <dbReference type="ARBA" id="ARBA00012438"/>
    </source>
</evidence>
<dbReference type="PROSITE" id="PS50885">
    <property type="entry name" value="HAMP"/>
    <property type="match status" value="1"/>
</dbReference>
<dbReference type="InterPro" id="IPR003594">
    <property type="entry name" value="HATPase_dom"/>
</dbReference>
<keyword evidence="12" id="KW-0902">Two-component regulatory system</keyword>
<evidence type="ECO:0000256" key="12">
    <source>
        <dbReference type="ARBA" id="ARBA00023012"/>
    </source>
</evidence>
<sequence length="456" mass="52119">MKLSKKFTLFFISSILFSIIITSFISNIMINNKFENYLTDEHQNRLDQISNNLNQLYNKNGCVLHQNEINSYASLENVYIEIRDLNDNILYTSTNNNKMGMGHMHKRMMMSHGMYEGNYVEKDFPFIQENEEVGKLIIGYIDNSYLTKSAILFKNTLSKSFLLSTIFTTILGLIVSIILSKSLTTPLINIRNTAVEIRKGNLNKRSKVNTNTLEIVELSDSINFLGQTLAKQDNIRKKYASDISHELRTPLATLKSHLEAIIDGVWQPNEEHLNILMTEIDRLSHLVDNLKDSFNATELDIILNKTKFNLSKELESTIITFVPLYTKQGFTIERHIEDHIYINMDKDKFKQIIYNLLSNSIRYLNELGKVKITLKAEKNNAIINITDNGIGIEEKDIPLIFQRFYRTDISRNKNTGGTGLGLSIVNTIIKAHGGTINVNSIYGKGTEFTITLPLDI</sequence>
<dbReference type="Proteomes" id="UP000469523">
    <property type="component" value="Unassembled WGS sequence"/>
</dbReference>
<feature type="domain" description="HAMP" evidence="16">
    <location>
        <begin position="181"/>
        <end position="234"/>
    </location>
</feature>
<keyword evidence="7 14" id="KW-0812">Transmembrane</keyword>
<dbReference type="PANTHER" id="PTHR45528">
    <property type="entry name" value="SENSOR HISTIDINE KINASE CPXA"/>
    <property type="match status" value="1"/>
</dbReference>
<protein>
    <recommendedName>
        <fullName evidence="3">histidine kinase</fullName>
        <ecNumber evidence="3">2.7.13.3</ecNumber>
    </recommendedName>
</protein>
<dbReference type="InterPro" id="IPR036097">
    <property type="entry name" value="HisK_dim/P_sf"/>
</dbReference>
<dbReference type="InterPro" id="IPR004358">
    <property type="entry name" value="Sig_transdc_His_kin-like_C"/>
</dbReference>
<evidence type="ECO:0000256" key="14">
    <source>
        <dbReference type="SAM" id="Phobius"/>
    </source>
</evidence>
<keyword evidence="8" id="KW-0547">Nucleotide-binding</keyword>
<comment type="subcellular location">
    <subcellularLocation>
        <location evidence="2">Cell membrane</location>
        <topology evidence="2">Multi-pass membrane protein</topology>
    </subcellularLocation>
</comment>
<keyword evidence="18" id="KW-1185">Reference proteome</keyword>
<dbReference type="SMART" id="SM00388">
    <property type="entry name" value="HisKA"/>
    <property type="match status" value="1"/>
</dbReference>
<evidence type="ECO:0000256" key="8">
    <source>
        <dbReference type="ARBA" id="ARBA00022741"/>
    </source>
</evidence>
<dbReference type="GO" id="GO:0005524">
    <property type="term" value="F:ATP binding"/>
    <property type="evidence" value="ECO:0007669"/>
    <property type="project" value="UniProtKB-KW"/>
</dbReference>
<dbReference type="CDD" id="cd06225">
    <property type="entry name" value="HAMP"/>
    <property type="match status" value="1"/>
</dbReference>
<comment type="catalytic activity">
    <reaction evidence="1">
        <text>ATP + protein L-histidine = ADP + protein N-phospho-L-histidine.</text>
        <dbReference type="EC" id="2.7.13.3"/>
    </reaction>
</comment>
<dbReference type="EMBL" id="VUNQ01000009">
    <property type="protein sequence ID" value="MSU00920.1"/>
    <property type="molecule type" value="Genomic_DNA"/>
</dbReference>
<dbReference type="InterPro" id="IPR003661">
    <property type="entry name" value="HisK_dim/P_dom"/>
</dbReference>
<evidence type="ECO:0000256" key="9">
    <source>
        <dbReference type="ARBA" id="ARBA00022777"/>
    </source>
</evidence>
<feature type="transmembrane region" description="Helical" evidence="14">
    <location>
        <begin position="7"/>
        <end position="30"/>
    </location>
</feature>
<name>A0A6N7XYQ1_9FIRM</name>
<accession>A0A6N7XYQ1</accession>
<evidence type="ECO:0000256" key="7">
    <source>
        <dbReference type="ARBA" id="ARBA00022692"/>
    </source>
</evidence>
<keyword evidence="4" id="KW-1003">Cell membrane</keyword>
<feature type="domain" description="Histidine kinase" evidence="15">
    <location>
        <begin position="242"/>
        <end position="456"/>
    </location>
</feature>
<dbReference type="Gene3D" id="3.30.565.10">
    <property type="entry name" value="Histidine kinase-like ATPase, C-terminal domain"/>
    <property type="match status" value="1"/>
</dbReference>
<feature type="transmembrane region" description="Helical" evidence="14">
    <location>
        <begin position="161"/>
        <end position="179"/>
    </location>
</feature>
<dbReference type="GO" id="GO:0005886">
    <property type="term" value="C:plasma membrane"/>
    <property type="evidence" value="ECO:0007669"/>
    <property type="project" value="UniProtKB-SubCell"/>
</dbReference>
<dbReference type="Pfam" id="PF00512">
    <property type="entry name" value="HisKA"/>
    <property type="match status" value="1"/>
</dbReference>
<evidence type="ECO:0000256" key="2">
    <source>
        <dbReference type="ARBA" id="ARBA00004651"/>
    </source>
</evidence>
<evidence type="ECO:0000256" key="4">
    <source>
        <dbReference type="ARBA" id="ARBA00022475"/>
    </source>
</evidence>
<evidence type="ECO:0000256" key="1">
    <source>
        <dbReference type="ARBA" id="ARBA00000085"/>
    </source>
</evidence>
<reference evidence="17 18" key="1">
    <citation type="submission" date="2019-09" db="EMBL/GenBank/DDBJ databases">
        <title>In-depth cultivation of the pig gut microbiome towards novel bacterial diversity and tailored functional studies.</title>
        <authorList>
            <person name="Wylensek D."/>
            <person name="Hitch T.C.A."/>
            <person name="Clavel T."/>
        </authorList>
    </citation>
    <scope>NUCLEOTIDE SEQUENCE [LARGE SCALE GENOMIC DNA]</scope>
    <source>
        <strain evidence="17 18">WCA3-693-APC-4?</strain>
    </source>
</reference>
<dbReference type="Pfam" id="PF02518">
    <property type="entry name" value="HATPase_c"/>
    <property type="match status" value="1"/>
</dbReference>
<dbReference type="InterPro" id="IPR050398">
    <property type="entry name" value="HssS/ArlS-like"/>
</dbReference>
<keyword evidence="5" id="KW-0597">Phosphoprotein</keyword>
<evidence type="ECO:0000256" key="6">
    <source>
        <dbReference type="ARBA" id="ARBA00022679"/>
    </source>
</evidence>
<evidence type="ECO:0000259" key="16">
    <source>
        <dbReference type="PROSITE" id="PS50885"/>
    </source>
</evidence>
<dbReference type="PANTHER" id="PTHR45528:SF1">
    <property type="entry name" value="SENSOR HISTIDINE KINASE CPXA"/>
    <property type="match status" value="1"/>
</dbReference>
<keyword evidence="6" id="KW-0808">Transferase</keyword>
<evidence type="ECO:0000256" key="5">
    <source>
        <dbReference type="ARBA" id="ARBA00022553"/>
    </source>
</evidence>
<dbReference type="Gene3D" id="6.10.340.10">
    <property type="match status" value="1"/>
</dbReference>
<dbReference type="PRINTS" id="PR00344">
    <property type="entry name" value="BCTRLSENSOR"/>
</dbReference>
<dbReference type="Gene3D" id="1.10.287.130">
    <property type="match status" value="1"/>
</dbReference>
<keyword evidence="10" id="KW-0067">ATP-binding</keyword>
<dbReference type="InterPro" id="IPR003660">
    <property type="entry name" value="HAMP_dom"/>
</dbReference>
<evidence type="ECO:0000313" key="17">
    <source>
        <dbReference type="EMBL" id="MSU00920.1"/>
    </source>
</evidence>
<keyword evidence="13 14" id="KW-0472">Membrane</keyword>
<evidence type="ECO:0000256" key="10">
    <source>
        <dbReference type="ARBA" id="ARBA00022840"/>
    </source>
</evidence>
<keyword evidence="11 14" id="KW-1133">Transmembrane helix</keyword>
<dbReference type="AlphaFoldDB" id="A0A6N7XYQ1"/>
<dbReference type="RefSeq" id="WP_154439344.1">
    <property type="nucleotide sequence ID" value="NZ_JAHLPJ010000001.1"/>
</dbReference>
<dbReference type="InterPro" id="IPR036890">
    <property type="entry name" value="HATPase_C_sf"/>
</dbReference>
<dbReference type="EC" id="2.7.13.3" evidence="3"/>
<dbReference type="CDD" id="cd00075">
    <property type="entry name" value="HATPase"/>
    <property type="match status" value="1"/>
</dbReference>
<evidence type="ECO:0000259" key="15">
    <source>
        <dbReference type="PROSITE" id="PS50109"/>
    </source>
</evidence>
<evidence type="ECO:0000256" key="13">
    <source>
        <dbReference type="ARBA" id="ARBA00023136"/>
    </source>
</evidence>
<dbReference type="GO" id="GO:0000155">
    <property type="term" value="F:phosphorelay sensor kinase activity"/>
    <property type="evidence" value="ECO:0007669"/>
    <property type="project" value="InterPro"/>
</dbReference>
<evidence type="ECO:0000256" key="11">
    <source>
        <dbReference type="ARBA" id="ARBA00022989"/>
    </source>
</evidence>
<dbReference type="SUPFAM" id="SSF55874">
    <property type="entry name" value="ATPase domain of HSP90 chaperone/DNA topoisomerase II/histidine kinase"/>
    <property type="match status" value="1"/>
</dbReference>
<gene>
    <name evidence="17" type="ORF">FYJ83_05510</name>
</gene>
<dbReference type="PROSITE" id="PS50109">
    <property type="entry name" value="HIS_KIN"/>
    <property type="match status" value="1"/>
</dbReference>
<dbReference type="CDD" id="cd00082">
    <property type="entry name" value="HisKA"/>
    <property type="match status" value="1"/>
</dbReference>
<dbReference type="SMART" id="SM00387">
    <property type="entry name" value="HATPase_c"/>
    <property type="match status" value="1"/>
</dbReference>
<evidence type="ECO:0000313" key="18">
    <source>
        <dbReference type="Proteomes" id="UP000469523"/>
    </source>
</evidence>
<proteinExistence type="predicted"/>
<dbReference type="SUPFAM" id="SSF47384">
    <property type="entry name" value="Homodimeric domain of signal transducing histidine kinase"/>
    <property type="match status" value="1"/>
</dbReference>
<comment type="caution">
    <text evidence="17">The sequence shown here is derived from an EMBL/GenBank/DDBJ whole genome shotgun (WGS) entry which is preliminary data.</text>
</comment>
<dbReference type="InterPro" id="IPR005467">
    <property type="entry name" value="His_kinase_dom"/>
</dbReference>
<organism evidence="17 18">
    <name type="scientific">Tissierella pigra</name>
    <dbReference type="NCBI Taxonomy" id="2607614"/>
    <lineage>
        <taxon>Bacteria</taxon>
        <taxon>Bacillati</taxon>
        <taxon>Bacillota</taxon>
        <taxon>Tissierellia</taxon>
        <taxon>Tissierellales</taxon>
        <taxon>Tissierellaceae</taxon>
        <taxon>Tissierella</taxon>
    </lineage>
</organism>
<keyword evidence="9" id="KW-0418">Kinase</keyword>
<dbReference type="FunFam" id="3.30.565.10:FF:000006">
    <property type="entry name" value="Sensor histidine kinase WalK"/>
    <property type="match status" value="1"/>
</dbReference>